<dbReference type="PANTHER" id="PTHR24421">
    <property type="entry name" value="NITRATE/NITRITE SENSOR PROTEIN NARX-RELATED"/>
    <property type="match status" value="1"/>
</dbReference>
<dbReference type="OrthoDB" id="977000at2"/>
<feature type="chain" id="PRO_5015405782" description="histidine kinase" evidence="8">
    <location>
        <begin position="24"/>
        <end position="543"/>
    </location>
</feature>
<evidence type="ECO:0000256" key="1">
    <source>
        <dbReference type="ARBA" id="ARBA00000085"/>
    </source>
</evidence>
<keyword evidence="10" id="KW-1185">Reference proteome</keyword>
<keyword evidence="7" id="KW-1133">Transmembrane helix</keyword>
<keyword evidence="5" id="KW-0902">Two-component regulatory system</keyword>
<dbReference type="SUPFAM" id="SSF55874">
    <property type="entry name" value="ATPase domain of HSP90 chaperone/DNA topoisomerase II/histidine kinase"/>
    <property type="match status" value="1"/>
</dbReference>
<dbReference type="AlphaFoldDB" id="A0A2S7UBT1"/>
<evidence type="ECO:0000313" key="10">
    <source>
        <dbReference type="Proteomes" id="UP000239747"/>
    </source>
</evidence>
<evidence type="ECO:0000256" key="8">
    <source>
        <dbReference type="SAM" id="SignalP"/>
    </source>
</evidence>
<comment type="catalytic activity">
    <reaction evidence="1">
        <text>ATP + protein L-histidine = ADP + protein N-phospho-L-histidine.</text>
        <dbReference type="EC" id="2.7.13.3"/>
    </reaction>
</comment>
<dbReference type="InterPro" id="IPR050482">
    <property type="entry name" value="Sensor_HK_TwoCompSys"/>
</dbReference>
<dbReference type="Gene3D" id="1.25.40.10">
    <property type="entry name" value="Tetratricopeptide repeat domain"/>
    <property type="match status" value="1"/>
</dbReference>
<keyword evidence="7" id="KW-0472">Membrane</keyword>
<keyword evidence="6" id="KW-0802">TPR repeat</keyword>
<accession>A0A2S7UBT1</accession>
<dbReference type="SUPFAM" id="SSF48452">
    <property type="entry name" value="TPR-like"/>
    <property type="match status" value="1"/>
</dbReference>
<dbReference type="InterPro" id="IPR036890">
    <property type="entry name" value="HATPase_C_sf"/>
</dbReference>
<dbReference type="EMBL" id="MTPW01000001">
    <property type="protein sequence ID" value="PQJ32385.1"/>
    <property type="molecule type" value="Genomic_DNA"/>
</dbReference>
<evidence type="ECO:0000256" key="6">
    <source>
        <dbReference type="PROSITE-ProRule" id="PRU00339"/>
    </source>
</evidence>
<evidence type="ECO:0000313" key="9">
    <source>
        <dbReference type="EMBL" id="PQJ32385.1"/>
    </source>
</evidence>
<sequence>MKSTITSFLFFCITILTAYLSNAQVTDSLTYYSGIVDNPTKPEDLAKAYTFFTKEKAKNATSPKKLANELYATQYLAEIQKKLGYSSENELLNLESLKILERIQPKTEWTDISYLRVINELGIIYREREDYTQALKLYQEALTSATTLKNQAVLLNNIGYVYEHLEELDIAYKYYDQAYTKAVEANHTREIARTLSNLSFIKSKLDLPGARQGLLKALELRLSNPYTYELGSSYEHLAKHFFQLKDTISTKKYSDDFIQLARKNNIAELLQSALKLKIVTGEPKYASEYLKINDSLTKIEEEQRNNFNYYVYQYDKKEKDLQKSQLFNERLLYLILFIALASLSIYFVLKYKHRKEKLQEIYNTETRISRKIHDEVANDVYHVMTQLQTSAHDNKELLDDLENIYNRTRDISRQNSTINLTTPYVDLLQDLFLSYKDDQVNVITKGLPSINWEQLKDVQKTTIYRVLQELLTNMKKHSHASIVILSFEKSGKSLIINYKDNGKGTAIIKGNGLQNTENRIHSINGSITFESELGKGFKAVIMI</sequence>
<evidence type="ECO:0000256" key="2">
    <source>
        <dbReference type="ARBA" id="ARBA00012438"/>
    </source>
</evidence>
<keyword evidence="8" id="KW-0732">Signal</keyword>
<evidence type="ECO:0000256" key="4">
    <source>
        <dbReference type="ARBA" id="ARBA00022777"/>
    </source>
</evidence>
<feature type="transmembrane region" description="Helical" evidence="7">
    <location>
        <begin position="331"/>
        <end position="349"/>
    </location>
</feature>
<feature type="repeat" description="TPR" evidence="6">
    <location>
        <begin position="115"/>
        <end position="148"/>
    </location>
</feature>
<feature type="signal peptide" evidence="8">
    <location>
        <begin position="1"/>
        <end position="23"/>
    </location>
</feature>
<dbReference type="RefSeq" id="WP_105071465.1">
    <property type="nucleotide sequence ID" value="NZ_MTPW01000001.1"/>
</dbReference>
<dbReference type="GO" id="GO:0000160">
    <property type="term" value="P:phosphorelay signal transduction system"/>
    <property type="evidence" value="ECO:0007669"/>
    <property type="project" value="UniProtKB-KW"/>
</dbReference>
<dbReference type="GO" id="GO:0004673">
    <property type="term" value="F:protein histidine kinase activity"/>
    <property type="evidence" value="ECO:0007669"/>
    <property type="project" value="UniProtKB-EC"/>
</dbReference>
<keyword evidence="4" id="KW-0418">Kinase</keyword>
<keyword evidence="3" id="KW-0808">Transferase</keyword>
<comment type="caution">
    <text evidence="9">The sequence shown here is derived from an EMBL/GenBank/DDBJ whole genome shotgun (WGS) entry which is preliminary data.</text>
</comment>
<evidence type="ECO:0000256" key="3">
    <source>
        <dbReference type="ARBA" id="ARBA00022679"/>
    </source>
</evidence>
<proteinExistence type="predicted"/>
<dbReference type="Pfam" id="PF13176">
    <property type="entry name" value="TPR_7"/>
    <property type="match status" value="1"/>
</dbReference>
<name>A0A2S7UBT1_9FLAO</name>
<gene>
    <name evidence="9" type="ORF">BST92_10815</name>
</gene>
<dbReference type="Gene3D" id="3.30.565.10">
    <property type="entry name" value="Histidine kinase-like ATPase, C-terminal domain"/>
    <property type="match status" value="1"/>
</dbReference>
<dbReference type="SMART" id="SM00028">
    <property type="entry name" value="TPR"/>
    <property type="match status" value="2"/>
</dbReference>
<organism evidence="9 10">
    <name type="scientific">Nonlabens arenilitoris</name>
    <dbReference type="NCBI Taxonomy" id="1217969"/>
    <lineage>
        <taxon>Bacteria</taxon>
        <taxon>Pseudomonadati</taxon>
        <taxon>Bacteroidota</taxon>
        <taxon>Flavobacteriia</taxon>
        <taxon>Flavobacteriales</taxon>
        <taxon>Flavobacteriaceae</taxon>
        <taxon>Nonlabens</taxon>
    </lineage>
</organism>
<dbReference type="InterPro" id="IPR011990">
    <property type="entry name" value="TPR-like_helical_dom_sf"/>
</dbReference>
<dbReference type="PROSITE" id="PS50005">
    <property type="entry name" value="TPR"/>
    <property type="match status" value="1"/>
</dbReference>
<reference evidence="9 10" key="1">
    <citation type="submission" date="2017-01" db="EMBL/GenBank/DDBJ databases">
        <title>Trade-off between light-utilization and light-protection in marine flavobacteria.</title>
        <authorList>
            <person name="Kumagai Y."/>
            <person name="Yoshizawa S."/>
            <person name="Kogure K."/>
            <person name="Iwasaki W."/>
        </authorList>
    </citation>
    <scope>NUCLEOTIDE SEQUENCE [LARGE SCALE GENOMIC DNA]</scope>
    <source>
        <strain evidence="9 10">KCTC 32109</strain>
    </source>
</reference>
<dbReference type="EC" id="2.7.13.3" evidence="2"/>
<dbReference type="InterPro" id="IPR019734">
    <property type="entry name" value="TPR_rpt"/>
</dbReference>
<dbReference type="Proteomes" id="UP000239747">
    <property type="component" value="Unassembled WGS sequence"/>
</dbReference>
<protein>
    <recommendedName>
        <fullName evidence="2">histidine kinase</fullName>
        <ecNumber evidence="2">2.7.13.3</ecNumber>
    </recommendedName>
</protein>
<evidence type="ECO:0000256" key="7">
    <source>
        <dbReference type="SAM" id="Phobius"/>
    </source>
</evidence>
<evidence type="ECO:0000256" key="5">
    <source>
        <dbReference type="ARBA" id="ARBA00023012"/>
    </source>
</evidence>
<dbReference type="CDD" id="cd16917">
    <property type="entry name" value="HATPase_UhpB-NarQ-NarX-like"/>
    <property type="match status" value="1"/>
</dbReference>
<dbReference type="PANTHER" id="PTHR24421:SF10">
    <property type="entry name" value="NITRATE_NITRITE SENSOR PROTEIN NARQ"/>
    <property type="match status" value="1"/>
</dbReference>
<keyword evidence="7" id="KW-0812">Transmembrane</keyword>